<name>A0A2G4SLL2_RHIZD</name>
<gene>
    <name evidence="2" type="ORF">RHIMIDRAFT_294142</name>
</gene>
<organism evidence="2 3">
    <name type="scientific">Rhizopus microsporus ATCC 52813</name>
    <dbReference type="NCBI Taxonomy" id="1340429"/>
    <lineage>
        <taxon>Eukaryota</taxon>
        <taxon>Fungi</taxon>
        <taxon>Fungi incertae sedis</taxon>
        <taxon>Mucoromycota</taxon>
        <taxon>Mucoromycotina</taxon>
        <taxon>Mucoromycetes</taxon>
        <taxon>Mucorales</taxon>
        <taxon>Mucorineae</taxon>
        <taxon>Rhizopodaceae</taxon>
        <taxon>Rhizopus</taxon>
    </lineage>
</organism>
<evidence type="ECO:0000256" key="1">
    <source>
        <dbReference type="SAM" id="Coils"/>
    </source>
</evidence>
<dbReference type="Proteomes" id="UP000242254">
    <property type="component" value="Unassembled WGS sequence"/>
</dbReference>
<protein>
    <submittedName>
        <fullName evidence="2">Uncharacterized protein</fullName>
    </submittedName>
</protein>
<dbReference type="GeneID" id="35445049"/>
<evidence type="ECO:0000313" key="2">
    <source>
        <dbReference type="EMBL" id="PHZ09668.1"/>
    </source>
</evidence>
<proteinExistence type="predicted"/>
<reference evidence="2 3" key="1">
    <citation type="journal article" date="2016" name="Proc. Natl. Acad. Sci. U.S.A.">
        <title>Lipid metabolic changes in an early divergent fungus govern the establishment of a mutualistic symbiosis with endobacteria.</title>
        <authorList>
            <person name="Lastovetsky O.A."/>
            <person name="Gaspar M.L."/>
            <person name="Mondo S.J."/>
            <person name="LaButti K.M."/>
            <person name="Sandor L."/>
            <person name="Grigoriev I.V."/>
            <person name="Henry S.A."/>
            <person name="Pawlowska T.E."/>
        </authorList>
    </citation>
    <scope>NUCLEOTIDE SEQUENCE [LARGE SCALE GENOMIC DNA]</scope>
    <source>
        <strain evidence="2 3">ATCC 52813</strain>
    </source>
</reference>
<feature type="coiled-coil region" evidence="1">
    <location>
        <begin position="13"/>
        <end position="47"/>
    </location>
</feature>
<sequence>MIQQLSTSVNYGFNDMRNNFEVMLQENKSLKEEVALLRQQATVLAEEVGTLKASLDSMPSAEGPIEIAATTGLFAANLFPGRNIPEPRARDTRPGRKDRPASFSWKLFRRLIDDVRGPEHDKTDDDMFDACKVNASSALVKAVIDGIQRKFAIKEGSIWRSVAGDARLDAIQELEAKASPCIPLRACVGFLGDNAAEAVQNSSNESRMVISEAMSSSVVDEEFTFVFDASTKLTVDGPQRHLLGKRLSDKGKSTAFRK</sequence>
<evidence type="ECO:0000313" key="3">
    <source>
        <dbReference type="Proteomes" id="UP000242254"/>
    </source>
</evidence>
<keyword evidence="3" id="KW-1185">Reference proteome</keyword>
<dbReference type="RefSeq" id="XP_023463376.1">
    <property type="nucleotide sequence ID" value="XM_023614060.1"/>
</dbReference>
<dbReference type="EMBL" id="KZ303857">
    <property type="protein sequence ID" value="PHZ09668.1"/>
    <property type="molecule type" value="Genomic_DNA"/>
</dbReference>
<dbReference type="AlphaFoldDB" id="A0A2G4SLL2"/>
<accession>A0A2G4SLL2</accession>
<keyword evidence="1" id="KW-0175">Coiled coil</keyword>